<evidence type="ECO:0000259" key="7">
    <source>
        <dbReference type="Pfam" id="PF02771"/>
    </source>
</evidence>
<keyword evidence="3" id="KW-0285">Flavoprotein</keyword>
<sequence>MFFALTSDQQAFAATVREFVADRFDLDAVRAVVEDPDGDGHPLTLWKGLADQGALAVLVPEEHDGLGLGLLDAQVVARELGAAVAPGPWTTTVLAAEALRLAGSPAQQAAWLPALAAGETVGTVALRGEAGSWDGRSGRGITVDASGERLSGTASPVDYPGVAGLFVVAATDAEGAPGLYLVEAGAQGLSVRDQRTYDGTARVGAVELADTPGELLSGGTLSGGEAVGAVTARGAVLTAADLVGVAREALTRTVDYDRDRKQFGVPVGSFQAIKHTMADLHVGVTMAEHAVLFAAHALDSGETGDPATDIAVAVAKAKASDAAWAATGAMIQFFGGIGFTWEHEAHFFYKRARRRAPLFGSADEHRERLAALTID</sequence>
<accession>A0ABP9EU73</accession>
<dbReference type="SUPFAM" id="SSF47203">
    <property type="entry name" value="Acyl-CoA dehydrogenase C-terminal domain-like"/>
    <property type="match status" value="1"/>
</dbReference>
<evidence type="ECO:0000256" key="2">
    <source>
        <dbReference type="ARBA" id="ARBA00009347"/>
    </source>
</evidence>
<evidence type="ECO:0000256" key="5">
    <source>
        <dbReference type="ARBA" id="ARBA00023002"/>
    </source>
</evidence>
<feature type="domain" description="Acyl-CoA dehydrogenase/oxidase N-terminal" evidence="7">
    <location>
        <begin position="6"/>
        <end position="119"/>
    </location>
</feature>
<reference evidence="9" key="1">
    <citation type="journal article" date="2019" name="Int. J. Syst. Evol. Microbiol.">
        <title>The Global Catalogue of Microorganisms (GCM) 10K type strain sequencing project: providing services to taxonomists for standard genome sequencing and annotation.</title>
        <authorList>
            <consortium name="The Broad Institute Genomics Platform"/>
            <consortium name="The Broad Institute Genome Sequencing Center for Infectious Disease"/>
            <person name="Wu L."/>
            <person name="Ma J."/>
        </authorList>
    </citation>
    <scope>NUCLEOTIDE SEQUENCE [LARGE SCALE GENOMIC DNA]</scope>
    <source>
        <strain evidence="9">JCM 17983</strain>
    </source>
</reference>
<dbReference type="InterPro" id="IPR013786">
    <property type="entry name" value="AcylCoA_DH/ox_N"/>
</dbReference>
<comment type="cofactor">
    <cofactor evidence="1">
        <name>FAD</name>
        <dbReference type="ChEBI" id="CHEBI:57692"/>
    </cofactor>
</comment>
<evidence type="ECO:0000313" key="8">
    <source>
        <dbReference type="EMBL" id="GAA4886657.1"/>
    </source>
</evidence>
<evidence type="ECO:0000256" key="4">
    <source>
        <dbReference type="ARBA" id="ARBA00022827"/>
    </source>
</evidence>
<dbReference type="InterPro" id="IPR009075">
    <property type="entry name" value="AcylCo_DH/oxidase_C"/>
</dbReference>
<evidence type="ECO:0000256" key="3">
    <source>
        <dbReference type="ARBA" id="ARBA00022630"/>
    </source>
</evidence>
<dbReference type="Proteomes" id="UP001500457">
    <property type="component" value="Unassembled WGS sequence"/>
</dbReference>
<keyword evidence="4" id="KW-0274">FAD</keyword>
<dbReference type="PANTHER" id="PTHR43884">
    <property type="entry name" value="ACYL-COA DEHYDROGENASE"/>
    <property type="match status" value="1"/>
</dbReference>
<dbReference type="RefSeq" id="WP_274233434.1">
    <property type="nucleotide sequence ID" value="NZ_BAABHQ010000014.1"/>
</dbReference>
<keyword evidence="9" id="KW-1185">Reference proteome</keyword>
<evidence type="ECO:0000259" key="6">
    <source>
        <dbReference type="Pfam" id="PF00441"/>
    </source>
</evidence>
<feature type="domain" description="Acyl-CoA dehydrogenase/oxidase C-terminal" evidence="6">
    <location>
        <begin position="232"/>
        <end position="370"/>
    </location>
</feature>
<dbReference type="InterPro" id="IPR036250">
    <property type="entry name" value="AcylCo_DH-like_C"/>
</dbReference>
<dbReference type="Pfam" id="PF02771">
    <property type="entry name" value="Acyl-CoA_dh_N"/>
    <property type="match status" value="1"/>
</dbReference>
<dbReference type="InterPro" id="IPR037069">
    <property type="entry name" value="AcylCoA_DH/ox_N_sf"/>
</dbReference>
<comment type="caution">
    <text evidence="8">The sequence shown here is derived from an EMBL/GenBank/DDBJ whole genome shotgun (WGS) entry which is preliminary data.</text>
</comment>
<dbReference type="InterPro" id="IPR046373">
    <property type="entry name" value="Acyl-CoA_Oxase/DH_mid-dom_sf"/>
</dbReference>
<dbReference type="SUPFAM" id="SSF56645">
    <property type="entry name" value="Acyl-CoA dehydrogenase NM domain-like"/>
    <property type="match status" value="1"/>
</dbReference>
<protein>
    <submittedName>
        <fullName evidence="8">Acyl-CoA dehydrogenase family protein</fullName>
    </submittedName>
</protein>
<name>A0ABP9EU73_9PSEU</name>
<evidence type="ECO:0000313" key="9">
    <source>
        <dbReference type="Proteomes" id="UP001500457"/>
    </source>
</evidence>
<comment type="similarity">
    <text evidence="2">Belongs to the acyl-CoA dehydrogenase family.</text>
</comment>
<proteinExistence type="inferred from homology"/>
<dbReference type="EMBL" id="BAABHQ010000014">
    <property type="protein sequence ID" value="GAA4886657.1"/>
    <property type="molecule type" value="Genomic_DNA"/>
</dbReference>
<dbReference type="Pfam" id="PF00441">
    <property type="entry name" value="Acyl-CoA_dh_1"/>
    <property type="match status" value="1"/>
</dbReference>
<dbReference type="Gene3D" id="1.20.140.10">
    <property type="entry name" value="Butyryl-CoA Dehydrogenase, subunit A, domain 3"/>
    <property type="match status" value="1"/>
</dbReference>
<gene>
    <name evidence="8" type="ORF">GCM10023203_44180</name>
</gene>
<dbReference type="PANTHER" id="PTHR43884:SF20">
    <property type="entry name" value="ACYL-COA DEHYDROGENASE FADE28"/>
    <property type="match status" value="1"/>
</dbReference>
<dbReference type="InterPro" id="IPR009100">
    <property type="entry name" value="AcylCoA_DH/oxidase_NM_dom_sf"/>
</dbReference>
<organism evidence="8 9">
    <name type="scientific">Actinomycetospora straminea</name>
    <dbReference type="NCBI Taxonomy" id="663607"/>
    <lineage>
        <taxon>Bacteria</taxon>
        <taxon>Bacillati</taxon>
        <taxon>Actinomycetota</taxon>
        <taxon>Actinomycetes</taxon>
        <taxon>Pseudonocardiales</taxon>
        <taxon>Pseudonocardiaceae</taxon>
        <taxon>Actinomycetospora</taxon>
    </lineage>
</organism>
<evidence type="ECO:0000256" key="1">
    <source>
        <dbReference type="ARBA" id="ARBA00001974"/>
    </source>
</evidence>
<keyword evidence="5" id="KW-0560">Oxidoreductase</keyword>
<dbReference type="Gene3D" id="1.10.540.10">
    <property type="entry name" value="Acyl-CoA dehydrogenase/oxidase, N-terminal domain"/>
    <property type="match status" value="1"/>
</dbReference>
<dbReference type="Gene3D" id="2.40.110.10">
    <property type="entry name" value="Butyryl-CoA Dehydrogenase, subunit A, domain 2"/>
    <property type="match status" value="1"/>
</dbReference>